<accession>A0A2H3PBI4</accession>
<dbReference type="Gene3D" id="2.30.40.10">
    <property type="entry name" value="Urease, subunit C, domain 1"/>
    <property type="match status" value="1"/>
</dbReference>
<feature type="signal peptide" evidence="1">
    <location>
        <begin position="1"/>
        <end position="21"/>
    </location>
</feature>
<dbReference type="InterPro" id="IPR011059">
    <property type="entry name" value="Metal-dep_hydrolase_composite"/>
</dbReference>
<dbReference type="InterPro" id="IPR006680">
    <property type="entry name" value="Amidohydro-rel"/>
</dbReference>
<dbReference type="AlphaFoldDB" id="A0A2H3PBI4"/>
<reference evidence="3 4" key="1">
    <citation type="submission" date="2017-10" db="EMBL/GenBank/DDBJ databases">
        <title>Draft genome of Longimonas halophila.</title>
        <authorList>
            <person name="Goh K.M."/>
            <person name="Shamsir M.S."/>
            <person name="Lim S.W."/>
        </authorList>
    </citation>
    <scope>NUCLEOTIDE SEQUENCE [LARGE SCALE GENOMIC DNA]</scope>
    <source>
        <strain evidence="3 4">KCTC 42399</strain>
    </source>
</reference>
<dbReference type="SUPFAM" id="SSF51338">
    <property type="entry name" value="Composite domain of metallo-dependent hydrolases"/>
    <property type="match status" value="1"/>
</dbReference>
<evidence type="ECO:0000313" key="4">
    <source>
        <dbReference type="Proteomes" id="UP000221024"/>
    </source>
</evidence>
<name>A0A2H3PBI4_9BACT</name>
<comment type="caution">
    <text evidence="3">The sequence shown here is derived from an EMBL/GenBank/DDBJ whole genome shotgun (WGS) entry which is preliminary data.</text>
</comment>
<dbReference type="Proteomes" id="UP000221024">
    <property type="component" value="Unassembled WGS sequence"/>
</dbReference>
<keyword evidence="1" id="KW-0732">Signal</keyword>
<evidence type="ECO:0000313" key="3">
    <source>
        <dbReference type="EMBL" id="PEN09628.1"/>
    </source>
</evidence>
<dbReference type="InterPro" id="IPR051781">
    <property type="entry name" value="Metallo-dep_Hydrolase"/>
</dbReference>
<dbReference type="Gene3D" id="3.20.20.140">
    <property type="entry name" value="Metal-dependent hydrolases"/>
    <property type="match status" value="1"/>
</dbReference>
<evidence type="ECO:0000256" key="1">
    <source>
        <dbReference type="SAM" id="SignalP"/>
    </source>
</evidence>
<dbReference type="SUPFAM" id="SSF51556">
    <property type="entry name" value="Metallo-dependent hydrolases"/>
    <property type="match status" value="1"/>
</dbReference>
<dbReference type="InterPro" id="IPR032466">
    <property type="entry name" value="Metal_Hydrolase"/>
</dbReference>
<keyword evidence="4" id="KW-1185">Reference proteome</keyword>
<dbReference type="PANTHER" id="PTHR43135:SF3">
    <property type="entry name" value="ALPHA-D-RIBOSE 1-METHYLPHOSPHONATE 5-TRIPHOSPHATE DIPHOSPHATASE"/>
    <property type="match status" value="1"/>
</dbReference>
<feature type="domain" description="Amidohydrolase-related" evidence="2">
    <location>
        <begin position="308"/>
        <end position="407"/>
    </location>
</feature>
<sequence>MLRLCTLVLGALLCLPTLGHAQNVPAQRTDIAITNARLVTVSDGIVENGTLVIRADTIAALGADVDIPSGVNARYDAEGHAVYPGFIDSGTRLGLVEVSSLSETQDYSEIGSLTPHMDALTAVNPNSISIPVTRVDGVTTVITEPSGGQWPGQAALIDLLGYTPEQMHVDGVRYMVLNFPSTGRRGTSDTRSEDEIEEEAQEALDELNTLWEDATLYADIQANRNDDDTGHLPEYAPAYDALVPVVTGEQPIMLKVDKAADILDALEWAEEREILDQIVLSGVSEGWRVADAIADAEVPVLTGPVIALPTRASDRYDTAYANAGRLHDAGVTVALRSGESSNVRNLPFHAGFAAAYGMGTEAALEAITLTPARIFGVDDRLGSLEVGKQATLFVADGDPFEPATQITRLFINGYNVPLESRHTELYEEFLNRSPGLEK</sequence>
<gene>
    <name evidence="3" type="ORF">CRI93_02545</name>
</gene>
<dbReference type="OrthoDB" id="783596at2"/>
<proteinExistence type="predicted"/>
<dbReference type="GO" id="GO:0016810">
    <property type="term" value="F:hydrolase activity, acting on carbon-nitrogen (but not peptide) bonds"/>
    <property type="evidence" value="ECO:0007669"/>
    <property type="project" value="InterPro"/>
</dbReference>
<evidence type="ECO:0000259" key="2">
    <source>
        <dbReference type="Pfam" id="PF01979"/>
    </source>
</evidence>
<dbReference type="EMBL" id="PDEP01000001">
    <property type="protein sequence ID" value="PEN09628.1"/>
    <property type="molecule type" value="Genomic_DNA"/>
</dbReference>
<protein>
    <submittedName>
        <fullName evidence="3">Amidohydrolase</fullName>
    </submittedName>
</protein>
<dbReference type="RefSeq" id="WP_098061026.1">
    <property type="nucleotide sequence ID" value="NZ_PDEP01000001.1"/>
</dbReference>
<feature type="chain" id="PRO_5013642069" evidence="1">
    <location>
        <begin position="22"/>
        <end position="438"/>
    </location>
</feature>
<dbReference type="Pfam" id="PF01979">
    <property type="entry name" value="Amidohydro_1"/>
    <property type="match status" value="1"/>
</dbReference>
<keyword evidence="3" id="KW-0378">Hydrolase</keyword>
<organism evidence="3 4">
    <name type="scientific">Longimonas halophila</name>
    <dbReference type="NCBI Taxonomy" id="1469170"/>
    <lineage>
        <taxon>Bacteria</taxon>
        <taxon>Pseudomonadati</taxon>
        <taxon>Rhodothermota</taxon>
        <taxon>Rhodothermia</taxon>
        <taxon>Rhodothermales</taxon>
        <taxon>Salisaetaceae</taxon>
        <taxon>Longimonas</taxon>
    </lineage>
</organism>
<dbReference type="PANTHER" id="PTHR43135">
    <property type="entry name" value="ALPHA-D-RIBOSE 1-METHYLPHOSPHONATE 5-TRIPHOSPHATE DIPHOSPHATASE"/>
    <property type="match status" value="1"/>
</dbReference>